<feature type="region of interest" description="Disordered" evidence="1">
    <location>
        <begin position="87"/>
        <end position="128"/>
    </location>
</feature>
<feature type="non-terminal residue" evidence="3">
    <location>
        <position position="1"/>
    </location>
</feature>
<feature type="compositionally biased region" description="Low complexity" evidence="1">
    <location>
        <begin position="96"/>
        <end position="121"/>
    </location>
</feature>
<dbReference type="PANTHER" id="PTHR16019:SF5">
    <property type="entry name" value="BSD DOMAIN-CONTAINING PROTEIN 1"/>
    <property type="match status" value="1"/>
</dbReference>
<dbReference type="GO" id="GO:0005737">
    <property type="term" value="C:cytoplasm"/>
    <property type="evidence" value="ECO:0007669"/>
    <property type="project" value="TreeGrafter"/>
</dbReference>
<feature type="compositionally biased region" description="Basic and acidic residues" evidence="1">
    <location>
        <begin position="323"/>
        <end position="344"/>
    </location>
</feature>
<dbReference type="InterPro" id="IPR051494">
    <property type="entry name" value="BSD_domain-containing"/>
</dbReference>
<dbReference type="Gene3D" id="1.10.3970.10">
    <property type="entry name" value="BSD domain"/>
    <property type="match status" value="1"/>
</dbReference>
<dbReference type="PROSITE" id="PS50858">
    <property type="entry name" value="BSD"/>
    <property type="match status" value="1"/>
</dbReference>
<evidence type="ECO:0000259" key="2">
    <source>
        <dbReference type="PROSITE" id="PS50858"/>
    </source>
</evidence>
<dbReference type="AlphaFoldDB" id="A0AAN5IB74"/>
<evidence type="ECO:0000313" key="3">
    <source>
        <dbReference type="EMBL" id="GMR58214.1"/>
    </source>
</evidence>
<dbReference type="PANTHER" id="PTHR16019">
    <property type="entry name" value="SYNAPSE-ASSOCIATED PROTEIN"/>
    <property type="match status" value="1"/>
</dbReference>
<feature type="region of interest" description="Disordered" evidence="1">
    <location>
        <begin position="277"/>
        <end position="350"/>
    </location>
</feature>
<evidence type="ECO:0000256" key="1">
    <source>
        <dbReference type="SAM" id="MobiDB-lite"/>
    </source>
</evidence>
<proteinExistence type="predicted"/>
<dbReference type="SMART" id="SM00751">
    <property type="entry name" value="BSD"/>
    <property type="match status" value="1"/>
</dbReference>
<reference evidence="4" key="1">
    <citation type="submission" date="2022-10" db="EMBL/GenBank/DDBJ databases">
        <title>Genome assembly of Pristionchus species.</title>
        <authorList>
            <person name="Yoshida K."/>
            <person name="Sommer R.J."/>
        </authorList>
    </citation>
    <scope>NUCLEOTIDE SEQUENCE [LARGE SCALE GENOMIC DNA]</scope>
    <source>
        <strain evidence="4">RS5460</strain>
    </source>
</reference>
<dbReference type="Pfam" id="PF03909">
    <property type="entry name" value="BSD"/>
    <property type="match status" value="1"/>
</dbReference>
<dbReference type="SUPFAM" id="SSF140383">
    <property type="entry name" value="BSD domain-like"/>
    <property type="match status" value="1"/>
</dbReference>
<keyword evidence="4" id="KW-1185">Reference proteome</keyword>
<sequence>SMADPAVEEKMPEKVEKADEPTTPTTPLAALAADPLATASGWMSAGSTWGASWLNSAKQKTMDTFQLVKKDLDEFTEVVTSEAKALSRFGSEKDPSSAAASTLASPAAETAPTPAAPASAAEEGEEHDPIEAQLEKITSAGLGFMKSLVDTVKAFGIEDTTQDEDDTTEIIRPHKTLRNSPLSKIRLMELQTSEETFLVPPEESADYDAFAEQFSISEHDGEINHLLSTNPPMRSLFSSLVPEKVDNVTFWMRYFYKLDLAEATESKKVIDKEIVPESVKREQPSSPAHSTDDWSVCSPGEGEIQEIETDPSTPTPSETSPDEGDRSEEKKKEEGEKGEKKDGDWVDWDE</sequence>
<evidence type="ECO:0000313" key="4">
    <source>
        <dbReference type="Proteomes" id="UP001328107"/>
    </source>
</evidence>
<organism evidence="3 4">
    <name type="scientific">Pristionchus mayeri</name>
    <dbReference type="NCBI Taxonomy" id="1317129"/>
    <lineage>
        <taxon>Eukaryota</taxon>
        <taxon>Metazoa</taxon>
        <taxon>Ecdysozoa</taxon>
        <taxon>Nematoda</taxon>
        <taxon>Chromadorea</taxon>
        <taxon>Rhabditida</taxon>
        <taxon>Rhabditina</taxon>
        <taxon>Diplogasteromorpha</taxon>
        <taxon>Diplogasteroidea</taxon>
        <taxon>Neodiplogasteridae</taxon>
        <taxon>Pristionchus</taxon>
    </lineage>
</organism>
<dbReference type="EMBL" id="BTRK01000006">
    <property type="protein sequence ID" value="GMR58214.1"/>
    <property type="molecule type" value="Genomic_DNA"/>
</dbReference>
<comment type="caution">
    <text evidence="3">The sequence shown here is derived from an EMBL/GenBank/DDBJ whole genome shotgun (WGS) entry which is preliminary data.</text>
</comment>
<feature type="domain" description="BSD" evidence="2">
    <location>
        <begin position="210"/>
        <end position="262"/>
    </location>
</feature>
<protein>
    <recommendedName>
        <fullName evidence="2">BSD domain-containing protein</fullName>
    </recommendedName>
</protein>
<feature type="compositionally biased region" description="Basic and acidic residues" evidence="1">
    <location>
        <begin position="7"/>
        <end position="20"/>
    </location>
</feature>
<dbReference type="Proteomes" id="UP001328107">
    <property type="component" value="Unassembled WGS sequence"/>
</dbReference>
<gene>
    <name evidence="3" type="ORF">PMAYCL1PPCAC_28409</name>
</gene>
<accession>A0AAN5IB74</accession>
<dbReference type="InterPro" id="IPR005607">
    <property type="entry name" value="BSD_dom"/>
</dbReference>
<feature type="region of interest" description="Disordered" evidence="1">
    <location>
        <begin position="1"/>
        <end position="29"/>
    </location>
</feature>
<dbReference type="InterPro" id="IPR035925">
    <property type="entry name" value="BSD_dom_sf"/>
</dbReference>
<feature type="compositionally biased region" description="Low complexity" evidence="1">
    <location>
        <begin position="310"/>
        <end position="319"/>
    </location>
</feature>
<name>A0AAN5IB74_9BILA</name>